<dbReference type="InterPro" id="IPR017880">
    <property type="entry name" value="KilA_N"/>
</dbReference>
<keyword evidence="3" id="KW-1185">Reference proteome</keyword>
<dbReference type="Pfam" id="PF04383">
    <property type="entry name" value="KilA-N"/>
    <property type="match status" value="1"/>
</dbReference>
<organism evidence="2 3">
    <name type="scientific">Belliella calami</name>
    <dbReference type="NCBI Taxonomy" id="2923436"/>
    <lineage>
        <taxon>Bacteria</taxon>
        <taxon>Pseudomonadati</taxon>
        <taxon>Bacteroidota</taxon>
        <taxon>Cytophagia</taxon>
        <taxon>Cytophagales</taxon>
        <taxon>Cyclobacteriaceae</taxon>
        <taxon>Belliella</taxon>
    </lineage>
</organism>
<evidence type="ECO:0000313" key="3">
    <source>
        <dbReference type="Proteomes" id="UP001165488"/>
    </source>
</evidence>
<proteinExistence type="predicted"/>
<protein>
    <submittedName>
        <fullName evidence="2">KilA-N domain-containing protein</fullName>
    </submittedName>
</protein>
<dbReference type="SMART" id="SM01252">
    <property type="entry name" value="KilA-N"/>
    <property type="match status" value="1"/>
</dbReference>
<feature type="domain" description="KilA-N" evidence="1">
    <location>
        <begin position="1"/>
        <end position="113"/>
    </location>
</feature>
<comment type="caution">
    <text evidence="2">The sequence shown here is derived from an EMBL/GenBank/DDBJ whole genome shotgun (WGS) entry which is preliminary data.</text>
</comment>
<dbReference type="InterPro" id="IPR018004">
    <property type="entry name" value="KilA/APSES_HTH"/>
</dbReference>
<evidence type="ECO:0000313" key="2">
    <source>
        <dbReference type="EMBL" id="MCH7397452.1"/>
    </source>
</evidence>
<dbReference type="EMBL" id="JAKZGS010000003">
    <property type="protein sequence ID" value="MCH7397452.1"/>
    <property type="molecule type" value="Genomic_DNA"/>
</dbReference>
<sequence length="172" mass="20420">MTDIARFKDSSSTDIIIQNWMRNRNTVELLGFWEVMYNPNFKPFEFEGFRKLAGLNSFVLTPKRWIETTNAIGIISKPGRFGGTYAHKDIACHFAMWLSPEFQIYLIKEFQRLKEDENERLKREWNFQRTFPEVKLNKQKIDISILKEKSKALLSQLPNYRPTYLALSLEDM</sequence>
<evidence type="ECO:0000259" key="1">
    <source>
        <dbReference type="PROSITE" id="PS51301"/>
    </source>
</evidence>
<accession>A0ABS9ULL2</accession>
<name>A0ABS9ULL2_9BACT</name>
<dbReference type="PROSITE" id="PS51301">
    <property type="entry name" value="KILA_N"/>
    <property type="match status" value="1"/>
</dbReference>
<gene>
    <name evidence="2" type="ORF">MM236_05610</name>
</gene>
<dbReference type="Proteomes" id="UP001165488">
    <property type="component" value="Unassembled WGS sequence"/>
</dbReference>
<reference evidence="2" key="1">
    <citation type="submission" date="2022-03" db="EMBL/GenBank/DDBJ databases">
        <title>De novo assembled genomes of Belliella spp. (Cyclobacteriaceae) strains.</title>
        <authorList>
            <person name="Szabo A."/>
            <person name="Korponai K."/>
            <person name="Felfoldi T."/>
        </authorList>
    </citation>
    <scope>NUCLEOTIDE SEQUENCE</scope>
    <source>
        <strain evidence="2">DSM 107340</strain>
    </source>
</reference>